<proteinExistence type="predicted"/>
<accession>A0ACC6A559</accession>
<evidence type="ECO:0000313" key="2">
    <source>
        <dbReference type="Proteomes" id="UP001202289"/>
    </source>
</evidence>
<organism evidence="1 2">
    <name type="scientific">Bacillus cytotoxicus</name>
    <dbReference type="NCBI Taxonomy" id="580165"/>
    <lineage>
        <taxon>Bacteria</taxon>
        <taxon>Bacillati</taxon>
        <taxon>Bacillota</taxon>
        <taxon>Bacilli</taxon>
        <taxon>Bacillales</taxon>
        <taxon>Bacillaceae</taxon>
        <taxon>Bacillus</taxon>
        <taxon>Bacillus cereus group</taxon>
    </lineage>
</organism>
<comment type="caution">
    <text evidence="1">The sequence shown here is derived from an EMBL/GenBank/DDBJ whole genome shotgun (WGS) entry which is preliminary data.</text>
</comment>
<gene>
    <name evidence="1" type="ORF">M3215_06560</name>
</gene>
<keyword evidence="2" id="KW-1185">Reference proteome</keyword>
<dbReference type="EMBL" id="JAMBOP010000005">
    <property type="protein sequence ID" value="MCM3735488.1"/>
    <property type="molecule type" value="Genomic_DNA"/>
</dbReference>
<protein>
    <submittedName>
        <fullName evidence="1">LrgB family protein</fullName>
    </submittedName>
</protein>
<dbReference type="Proteomes" id="UP001202289">
    <property type="component" value="Unassembled WGS sequence"/>
</dbReference>
<reference evidence="1" key="1">
    <citation type="submission" date="2022-05" db="EMBL/GenBank/DDBJ databases">
        <title>Comparative Genomics of Spacecraft Associated Microbes.</title>
        <authorList>
            <person name="Tran M.T."/>
            <person name="Wright A."/>
            <person name="Seuylemezian A."/>
            <person name="Eisen J."/>
            <person name="Coil D."/>
        </authorList>
    </citation>
    <scope>NUCLEOTIDE SEQUENCE</scope>
    <source>
        <strain evidence="1">FAIRING 10M-2.2</strain>
    </source>
</reference>
<evidence type="ECO:0000313" key="1">
    <source>
        <dbReference type="EMBL" id="MCM3735488.1"/>
    </source>
</evidence>
<name>A0ACC6A559_9BACI</name>
<sequence length="229" mass="24098">MSIVIGIGWIILTVLLYQLSKKIYEWFPTPFTIPMLVATALMIILLVVCDIPYQQYMQSGGGWISKLLGPGVVAFAIPLYKQRAVLKQYIVPIVGGVLIGTIVAIASDVIIATVMGTDKSLILSSLPKSVTMPVAMSVSEEVGGVPSLTAAFVVVAGITGAITGPLLLKWSRVTNSVGIGIGLGCASHIMGVMRAMKNNENEGVIGSVTMTLAAILTCLLGPLFASFFI</sequence>